<gene>
    <name evidence="6" type="ORF">BSL78_15010</name>
</gene>
<evidence type="ECO:0000313" key="6">
    <source>
        <dbReference type="EMBL" id="PIK48134.1"/>
    </source>
</evidence>
<protein>
    <recommendedName>
        <fullName evidence="1">Oxidative stress-responsive serine-rich protein 1</fullName>
    </recommendedName>
    <alternativeName>
        <fullName evidence="4">Oxidative stress-responsive protein 1</fullName>
    </alternativeName>
    <alternativeName>
        <fullName evidence="3">Peroxide-inducible transcript 1 protein</fullName>
    </alternativeName>
</protein>
<dbReference type="PANTHER" id="PTHR31383">
    <property type="entry name" value="OXIDATIVE STRESS-RESPONSE SERINE-RICH PROTEIN 1"/>
    <property type="match status" value="1"/>
</dbReference>
<evidence type="ECO:0000313" key="7">
    <source>
        <dbReference type="Proteomes" id="UP000230750"/>
    </source>
</evidence>
<proteinExistence type="predicted"/>
<reference evidence="6 7" key="1">
    <citation type="journal article" date="2017" name="PLoS Biol.">
        <title>The sea cucumber genome provides insights into morphological evolution and visceral regeneration.</title>
        <authorList>
            <person name="Zhang X."/>
            <person name="Sun L."/>
            <person name="Yuan J."/>
            <person name="Sun Y."/>
            <person name="Gao Y."/>
            <person name="Zhang L."/>
            <person name="Li S."/>
            <person name="Dai H."/>
            <person name="Hamel J.F."/>
            <person name="Liu C."/>
            <person name="Yu Y."/>
            <person name="Liu S."/>
            <person name="Lin W."/>
            <person name="Guo K."/>
            <person name="Jin S."/>
            <person name="Xu P."/>
            <person name="Storey K.B."/>
            <person name="Huan P."/>
            <person name="Zhang T."/>
            <person name="Zhou Y."/>
            <person name="Zhang J."/>
            <person name="Lin C."/>
            <person name="Li X."/>
            <person name="Xing L."/>
            <person name="Huo D."/>
            <person name="Sun M."/>
            <person name="Wang L."/>
            <person name="Mercier A."/>
            <person name="Li F."/>
            <person name="Yang H."/>
            <person name="Xiang J."/>
        </authorList>
    </citation>
    <scope>NUCLEOTIDE SEQUENCE [LARGE SCALE GENOMIC DNA]</scope>
    <source>
        <strain evidence="6">Shaxun</strain>
        <tissue evidence="6">Muscle</tissue>
    </source>
</reference>
<name>A0A2G8KJG0_STIJA</name>
<keyword evidence="7" id="KW-1185">Reference proteome</keyword>
<organism evidence="6 7">
    <name type="scientific">Stichopus japonicus</name>
    <name type="common">Sea cucumber</name>
    <dbReference type="NCBI Taxonomy" id="307972"/>
    <lineage>
        <taxon>Eukaryota</taxon>
        <taxon>Metazoa</taxon>
        <taxon>Echinodermata</taxon>
        <taxon>Eleutherozoa</taxon>
        <taxon>Echinozoa</taxon>
        <taxon>Holothuroidea</taxon>
        <taxon>Aspidochirotacea</taxon>
        <taxon>Aspidochirotida</taxon>
        <taxon>Stichopodidae</taxon>
        <taxon>Apostichopus</taxon>
    </lineage>
</organism>
<dbReference type="EMBL" id="MRZV01000539">
    <property type="protein sequence ID" value="PIK48134.1"/>
    <property type="molecule type" value="Genomic_DNA"/>
</dbReference>
<evidence type="ECO:0000256" key="3">
    <source>
        <dbReference type="ARBA" id="ARBA00029721"/>
    </source>
</evidence>
<dbReference type="AlphaFoldDB" id="A0A2G8KJG0"/>
<sequence length="174" mass="18997">MAKRISGTKDLILTEGLSITTNKNKLPSFRTLATIEEERPEEVSAKVQETSRSSSSVHGHRGASVDVVRQAAAFSCFADSAGSSFANVGARIENGVPDQKPPQNTFAKWKNRNSERTLNRRGNIAMSKQSCSQQARLSQAAAVDDTTVEELAGYFDNLVHIPKKMSAMAEMMYT</sequence>
<dbReference type="InterPro" id="IPR008494">
    <property type="entry name" value="DUF776"/>
</dbReference>
<dbReference type="OrthoDB" id="10045817at2759"/>
<evidence type="ECO:0000256" key="5">
    <source>
        <dbReference type="SAM" id="MobiDB-lite"/>
    </source>
</evidence>
<evidence type="ECO:0000256" key="4">
    <source>
        <dbReference type="ARBA" id="ARBA00031405"/>
    </source>
</evidence>
<keyword evidence="2" id="KW-0597">Phosphoprotein</keyword>
<evidence type="ECO:0000256" key="2">
    <source>
        <dbReference type="ARBA" id="ARBA00022553"/>
    </source>
</evidence>
<dbReference type="Proteomes" id="UP000230750">
    <property type="component" value="Unassembled WGS sequence"/>
</dbReference>
<dbReference type="PANTHER" id="PTHR31383:SF2">
    <property type="entry name" value="OXIDATIVE STRESS-RESPONSIVE SERINE-RICH PROTEIN 1"/>
    <property type="match status" value="1"/>
</dbReference>
<feature type="region of interest" description="Disordered" evidence="5">
    <location>
        <begin position="39"/>
        <end position="61"/>
    </location>
</feature>
<accession>A0A2G8KJG0</accession>
<dbReference type="GO" id="GO:0070301">
    <property type="term" value="P:cellular response to hydrogen peroxide"/>
    <property type="evidence" value="ECO:0007669"/>
    <property type="project" value="TreeGrafter"/>
</dbReference>
<comment type="caution">
    <text evidence="6">The sequence shown here is derived from an EMBL/GenBank/DDBJ whole genome shotgun (WGS) entry which is preliminary data.</text>
</comment>
<evidence type="ECO:0000256" key="1">
    <source>
        <dbReference type="ARBA" id="ARBA00015005"/>
    </source>
</evidence>
<feature type="compositionally biased region" description="Low complexity" evidence="5">
    <location>
        <begin position="51"/>
        <end position="61"/>
    </location>
</feature>